<gene>
    <name evidence="7" type="ORF">GP486_002587</name>
</gene>
<keyword evidence="3" id="KW-0274">FAD</keyword>
<organism evidence="7 8">
    <name type="scientific">Trichoglossum hirsutum</name>
    <dbReference type="NCBI Taxonomy" id="265104"/>
    <lineage>
        <taxon>Eukaryota</taxon>
        <taxon>Fungi</taxon>
        <taxon>Dikarya</taxon>
        <taxon>Ascomycota</taxon>
        <taxon>Pezizomycotina</taxon>
        <taxon>Geoglossomycetes</taxon>
        <taxon>Geoglossales</taxon>
        <taxon>Geoglossaceae</taxon>
        <taxon>Trichoglossum</taxon>
    </lineage>
</organism>
<dbReference type="InterPro" id="IPR036188">
    <property type="entry name" value="FAD/NAD-bd_sf"/>
</dbReference>
<evidence type="ECO:0000256" key="5">
    <source>
        <dbReference type="ARBA" id="ARBA00023033"/>
    </source>
</evidence>
<dbReference type="InterPro" id="IPR002938">
    <property type="entry name" value="FAD-bd"/>
</dbReference>
<name>A0A9P8LEN5_9PEZI</name>
<comment type="caution">
    <text evidence="7">The sequence shown here is derived from an EMBL/GenBank/DDBJ whole genome shotgun (WGS) entry which is preliminary data.</text>
</comment>
<dbReference type="InterPro" id="IPR050493">
    <property type="entry name" value="FAD-dep_Monooxygenase_BioMet"/>
</dbReference>
<proteinExistence type="inferred from homology"/>
<keyword evidence="2" id="KW-0285">Flavoprotein</keyword>
<dbReference type="AlphaFoldDB" id="A0A9P8LEN5"/>
<protein>
    <recommendedName>
        <fullName evidence="6">FAD-binding domain-containing protein</fullName>
    </recommendedName>
</protein>
<feature type="domain" description="FAD-binding" evidence="6">
    <location>
        <begin position="14"/>
        <end position="76"/>
    </location>
</feature>
<dbReference type="PANTHER" id="PTHR13789">
    <property type="entry name" value="MONOOXYGENASE"/>
    <property type="match status" value="1"/>
</dbReference>
<dbReference type="Gene3D" id="3.50.50.60">
    <property type="entry name" value="FAD/NAD(P)-binding domain"/>
    <property type="match status" value="1"/>
</dbReference>
<evidence type="ECO:0000256" key="1">
    <source>
        <dbReference type="ARBA" id="ARBA00007992"/>
    </source>
</evidence>
<dbReference type="GO" id="GO:0071949">
    <property type="term" value="F:FAD binding"/>
    <property type="evidence" value="ECO:0007669"/>
    <property type="project" value="InterPro"/>
</dbReference>
<evidence type="ECO:0000256" key="3">
    <source>
        <dbReference type="ARBA" id="ARBA00022827"/>
    </source>
</evidence>
<keyword evidence="5" id="KW-0503">Monooxygenase</keyword>
<dbReference type="SUPFAM" id="SSF51905">
    <property type="entry name" value="FAD/NAD(P)-binding domain"/>
    <property type="match status" value="1"/>
</dbReference>
<dbReference type="Pfam" id="PF01494">
    <property type="entry name" value="FAD_binding_3"/>
    <property type="match status" value="1"/>
</dbReference>
<keyword evidence="8" id="KW-1185">Reference proteome</keyword>
<sequence length="145" mass="16566">MYLDSLPAWKNPQGTFVMGGDACHPMLPYLAQGANSSLEDGAALGFLLGKAKSKDRVRDALQMYEMIRKERGEEIGRETFRQRDTLHLPDGPAQEARDFILISQLGAIDIKPDFPSRWNCPKVQAWLFGYDTYREAREAWERNPF</sequence>
<dbReference type="PANTHER" id="PTHR13789:SF238">
    <property type="entry name" value="PUTATIVE (AFU_ORTHOLOGUE AFUA_2G01680)-RELATED"/>
    <property type="match status" value="1"/>
</dbReference>
<accession>A0A9P8LEN5</accession>
<reference evidence="7" key="1">
    <citation type="submission" date="2021-03" db="EMBL/GenBank/DDBJ databases">
        <title>Comparative genomics and phylogenomic investigation of the class Geoglossomycetes provide insights into ecological specialization and systematics.</title>
        <authorList>
            <person name="Melie T."/>
            <person name="Pirro S."/>
            <person name="Miller A.N."/>
            <person name="Quandt A."/>
        </authorList>
    </citation>
    <scope>NUCLEOTIDE SEQUENCE</scope>
    <source>
        <strain evidence="7">CAQ_001_2017</strain>
    </source>
</reference>
<keyword evidence="4" id="KW-0560">Oxidoreductase</keyword>
<evidence type="ECO:0000259" key="6">
    <source>
        <dbReference type="Pfam" id="PF01494"/>
    </source>
</evidence>
<evidence type="ECO:0000313" key="8">
    <source>
        <dbReference type="Proteomes" id="UP000750711"/>
    </source>
</evidence>
<dbReference type="EMBL" id="JAGHQM010000296">
    <property type="protein sequence ID" value="KAH0562768.1"/>
    <property type="molecule type" value="Genomic_DNA"/>
</dbReference>
<evidence type="ECO:0000313" key="7">
    <source>
        <dbReference type="EMBL" id="KAH0562768.1"/>
    </source>
</evidence>
<evidence type="ECO:0000256" key="4">
    <source>
        <dbReference type="ARBA" id="ARBA00023002"/>
    </source>
</evidence>
<evidence type="ECO:0000256" key="2">
    <source>
        <dbReference type="ARBA" id="ARBA00022630"/>
    </source>
</evidence>
<dbReference type="GO" id="GO:0004497">
    <property type="term" value="F:monooxygenase activity"/>
    <property type="evidence" value="ECO:0007669"/>
    <property type="project" value="UniProtKB-KW"/>
</dbReference>
<dbReference type="Proteomes" id="UP000750711">
    <property type="component" value="Unassembled WGS sequence"/>
</dbReference>
<comment type="similarity">
    <text evidence="1">Belongs to the paxM FAD-dependent monooxygenase family.</text>
</comment>